<keyword evidence="5 11" id="KW-0418">Kinase</keyword>
<dbReference type="FunFam" id="1.10.510.10:FF:000021">
    <property type="entry name" value="Serine/threonine protein kinase"/>
    <property type="match status" value="1"/>
</dbReference>
<feature type="transmembrane region" description="Helical" evidence="9">
    <location>
        <begin position="317"/>
        <end position="337"/>
    </location>
</feature>
<evidence type="ECO:0000256" key="7">
    <source>
        <dbReference type="PROSITE-ProRule" id="PRU10141"/>
    </source>
</evidence>
<dbReference type="SMART" id="SM00220">
    <property type="entry name" value="S_TKc"/>
    <property type="match status" value="1"/>
</dbReference>
<gene>
    <name evidence="11" type="ORF">J0M35_00740</name>
</gene>
<dbReference type="InterPro" id="IPR008271">
    <property type="entry name" value="Ser/Thr_kinase_AS"/>
</dbReference>
<keyword evidence="3" id="KW-0808">Transferase</keyword>
<dbReference type="Gene3D" id="1.10.510.10">
    <property type="entry name" value="Transferase(Phosphotransferase) domain 1"/>
    <property type="match status" value="1"/>
</dbReference>
<feature type="binding site" evidence="7">
    <location>
        <position position="41"/>
    </location>
    <ligand>
        <name>ATP</name>
        <dbReference type="ChEBI" id="CHEBI:30616"/>
    </ligand>
</feature>
<dbReference type="PANTHER" id="PTHR43289">
    <property type="entry name" value="MITOGEN-ACTIVATED PROTEIN KINASE KINASE KINASE 20-RELATED"/>
    <property type="match status" value="1"/>
</dbReference>
<evidence type="ECO:0000256" key="3">
    <source>
        <dbReference type="ARBA" id="ARBA00022679"/>
    </source>
</evidence>
<evidence type="ECO:0000256" key="1">
    <source>
        <dbReference type="ARBA" id="ARBA00012513"/>
    </source>
</evidence>
<evidence type="ECO:0000313" key="11">
    <source>
        <dbReference type="EMBL" id="MBN8658859.1"/>
    </source>
</evidence>
<evidence type="ECO:0000256" key="6">
    <source>
        <dbReference type="ARBA" id="ARBA00022840"/>
    </source>
</evidence>
<dbReference type="PROSITE" id="PS50011">
    <property type="entry name" value="PROTEIN_KINASE_DOM"/>
    <property type="match status" value="1"/>
</dbReference>
<organism evidence="11 12">
    <name type="scientific">Candidatus Obscuribacter phosphatis</name>
    <dbReference type="NCBI Taxonomy" id="1906157"/>
    <lineage>
        <taxon>Bacteria</taxon>
        <taxon>Bacillati</taxon>
        <taxon>Candidatus Melainabacteria</taxon>
        <taxon>Candidatus Obscuribacterales</taxon>
        <taxon>Candidatus Obscuribacteraceae</taxon>
        <taxon>Candidatus Obscuribacter</taxon>
    </lineage>
</organism>
<keyword evidence="9" id="KW-1133">Transmembrane helix</keyword>
<dbReference type="PROSITE" id="PS00107">
    <property type="entry name" value="PROTEIN_KINASE_ATP"/>
    <property type="match status" value="1"/>
</dbReference>
<dbReference type="GO" id="GO:0005524">
    <property type="term" value="F:ATP binding"/>
    <property type="evidence" value="ECO:0007669"/>
    <property type="project" value="UniProtKB-UniRule"/>
</dbReference>
<dbReference type="InterPro" id="IPR000719">
    <property type="entry name" value="Prot_kinase_dom"/>
</dbReference>
<dbReference type="Gene3D" id="3.30.200.20">
    <property type="entry name" value="Phosphorylase Kinase, domain 1"/>
    <property type="match status" value="1"/>
</dbReference>
<dbReference type="GO" id="GO:0004674">
    <property type="term" value="F:protein serine/threonine kinase activity"/>
    <property type="evidence" value="ECO:0007669"/>
    <property type="project" value="UniProtKB-KW"/>
</dbReference>
<keyword evidence="4 7" id="KW-0547">Nucleotide-binding</keyword>
<evidence type="ECO:0000313" key="12">
    <source>
        <dbReference type="Proteomes" id="UP000664277"/>
    </source>
</evidence>
<keyword evidence="9" id="KW-0812">Transmembrane</keyword>
<keyword evidence="2 11" id="KW-0723">Serine/threonine-protein kinase</keyword>
<protein>
    <recommendedName>
        <fullName evidence="1">non-specific serine/threonine protein kinase</fullName>
        <ecNumber evidence="1">2.7.11.1</ecNumber>
    </recommendedName>
</protein>
<feature type="region of interest" description="Disordered" evidence="8">
    <location>
        <begin position="284"/>
        <end position="314"/>
    </location>
</feature>
<reference evidence="11" key="1">
    <citation type="submission" date="2021-02" db="EMBL/GenBank/DDBJ databases">
        <title>Genome-Resolved Metagenomics of a Microbial Community Performing Photosynthetic Biological Nutrient Removal.</title>
        <authorList>
            <person name="Mcdaniel E.A."/>
        </authorList>
    </citation>
    <scope>NUCLEOTIDE SEQUENCE</scope>
    <source>
        <strain evidence="11">UWPOB_OBS1</strain>
    </source>
</reference>
<feature type="domain" description="Protein kinase" evidence="10">
    <location>
        <begin position="12"/>
        <end position="275"/>
    </location>
</feature>
<feature type="compositionally biased region" description="Basic and acidic residues" evidence="8">
    <location>
        <begin position="427"/>
        <end position="436"/>
    </location>
</feature>
<sequence>MSDFEKALESRYRILGKLGEGAMGQVYRAVQLETGRPVAIKALARDLIADPKSLKRLEREAKSLSVLSHTGIVCVYEFDTVTADVPFLVMEFVPGRSLKQILKERQLKLKETLNLMAQAAKALSHAHVKGIIHRDVKPANMLIDEARMELKIVDFGIARKASNLTEQLTIEGEVFGSPLYMSPEQCQGNELDARSDIYSLGCVLFECLTGRPPFRGISAFDTMTMHLNEKPAALANLINLGAYGELDEIVGRCLEKNPENRYQQMSELASALAVLKETAAAALENTTGEEPKTAAFVQTPGASKENGGEPSKKSSRAAAVVIITILVICLGAAFFTLSKVSSTKETKLPPAQPEIKNRAQENPETNSQDANSQDAKGPASVENTAPPPVSQIGIPALPSHSNSSEKKPLDDESGKFSQTAPQGLLIEVKDETSNKE</sequence>
<keyword evidence="6 7" id="KW-0067">ATP-binding</keyword>
<feature type="region of interest" description="Disordered" evidence="8">
    <location>
        <begin position="342"/>
        <end position="436"/>
    </location>
</feature>
<evidence type="ECO:0000259" key="10">
    <source>
        <dbReference type="PROSITE" id="PS50011"/>
    </source>
</evidence>
<dbReference type="EC" id="2.7.11.1" evidence="1"/>
<dbReference type="Proteomes" id="UP000664277">
    <property type="component" value="Unassembled WGS sequence"/>
</dbReference>
<name>A0A8J7P6A8_9BACT</name>
<dbReference type="InterPro" id="IPR017441">
    <property type="entry name" value="Protein_kinase_ATP_BS"/>
</dbReference>
<dbReference type="SUPFAM" id="SSF56112">
    <property type="entry name" value="Protein kinase-like (PK-like)"/>
    <property type="match status" value="1"/>
</dbReference>
<comment type="caution">
    <text evidence="11">The sequence shown here is derived from an EMBL/GenBank/DDBJ whole genome shotgun (WGS) entry which is preliminary data.</text>
</comment>
<accession>A0A8J7P6A8</accession>
<evidence type="ECO:0000256" key="9">
    <source>
        <dbReference type="SAM" id="Phobius"/>
    </source>
</evidence>
<evidence type="ECO:0000256" key="5">
    <source>
        <dbReference type="ARBA" id="ARBA00022777"/>
    </source>
</evidence>
<dbReference type="CDD" id="cd14014">
    <property type="entry name" value="STKc_PknB_like"/>
    <property type="match status" value="1"/>
</dbReference>
<evidence type="ECO:0000256" key="4">
    <source>
        <dbReference type="ARBA" id="ARBA00022741"/>
    </source>
</evidence>
<dbReference type="EMBL" id="JAFLCK010000001">
    <property type="protein sequence ID" value="MBN8658859.1"/>
    <property type="molecule type" value="Genomic_DNA"/>
</dbReference>
<dbReference type="InterPro" id="IPR011009">
    <property type="entry name" value="Kinase-like_dom_sf"/>
</dbReference>
<dbReference type="Pfam" id="PF00069">
    <property type="entry name" value="Pkinase"/>
    <property type="match status" value="1"/>
</dbReference>
<evidence type="ECO:0000256" key="8">
    <source>
        <dbReference type="SAM" id="MobiDB-lite"/>
    </source>
</evidence>
<feature type="compositionally biased region" description="Basic and acidic residues" evidence="8">
    <location>
        <begin position="403"/>
        <end position="414"/>
    </location>
</feature>
<evidence type="ECO:0000256" key="2">
    <source>
        <dbReference type="ARBA" id="ARBA00022527"/>
    </source>
</evidence>
<dbReference type="AlphaFoldDB" id="A0A8J7P6A8"/>
<feature type="compositionally biased region" description="Polar residues" evidence="8">
    <location>
        <begin position="362"/>
        <end position="374"/>
    </location>
</feature>
<proteinExistence type="predicted"/>
<dbReference type="PROSITE" id="PS00108">
    <property type="entry name" value="PROTEIN_KINASE_ST"/>
    <property type="match status" value="1"/>
</dbReference>
<keyword evidence="9" id="KW-0472">Membrane</keyword>
<dbReference type="PANTHER" id="PTHR43289:SF6">
    <property type="entry name" value="SERINE_THREONINE-PROTEIN KINASE NEKL-3"/>
    <property type="match status" value="1"/>
</dbReference>